<dbReference type="EMBL" id="AP019860">
    <property type="protein sequence ID" value="BBM84265.1"/>
    <property type="molecule type" value="Genomic_DNA"/>
</dbReference>
<keyword evidence="1" id="KW-1133">Transmembrane helix</keyword>
<gene>
    <name evidence="2" type="ORF">UABAM_02622</name>
</gene>
<evidence type="ECO:0000313" key="2">
    <source>
        <dbReference type="EMBL" id="BBM84265.1"/>
    </source>
</evidence>
<name>A0A5S9IPF3_UABAM</name>
<proteinExistence type="predicted"/>
<dbReference type="Gene3D" id="2.160.20.80">
    <property type="entry name" value="E3 ubiquitin-protein ligase SopA"/>
    <property type="match status" value="1"/>
</dbReference>
<dbReference type="InterPro" id="IPR001646">
    <property type="entry name" value="5peptide_repeat"/>
</dbReference>
<dbReference type="Pfam" id="PF00805">
    <property type="entry name" value="Pentapeptide"/>
    <property type="match status" value="1"/>
</dbReference>
<protein>
    <recommendedName>
        <fullName evidence="4">Pentapeptide repeat-containing protein</fullName>
    </recommendedName>
</protein>
<keyword evidence="1" id="KW-0812">Transmembrane</keyword>
<evidence type="ECO:0000256" key="1">
    <source>
        <dbReference type="SAM" id="Phobius"/>
    </source>
</evidence>
<dbReference type="RefSeq" id="WP_151968431.1">
    <property type="nucleotide sequence ID" value="NZ_AP019860.1"/>
</dbReference>
<accession>A0A5S9IPF3</accession>
<dbReference type="SUPFAM" id="SSF141571">
    <property type="entry name" value="Pentapeptide repeat-like"/>
    <property type="match status" value="1"/>
</dbReference>
<organism evidence="2 3">
    <name type="scientific">Uabimicrobium amorphum</name>
    <dbReference type="NCBI Taxonomy" id="2596890"/>
    <lineage>
        <taxon>Bacteria</taxon>
        <taxon>Pseudomonadati</taxon>
        <taxon>Planctomycetota</taxon>
        <taxon>Candidatus Uabimicrobiia</taxon>
        <taxon>Candidatus Uabimicrobiales</taxon>
        <taxon>Candidatus Uabimicrobiaceae</taxon>
        <taxon>Candidatus Uabimicrobium</taxon>
    </lineage>
</organism>
<keyword evidence="3" id="KW-1185">Reference proteome</keyword>
<feature type="transmembrane region" description="Helical" evidence="1">
    <location>
        <begin position="6"/>
        <end position="25"/>
    </location>
</feature>
<dbReference type="AlphaFoldDB" id="A0A5S9IPF3"/>
<dbReference type="OrthoDB" id="507455at2"/>
<dbReference type="KEGG" id="uam:UABAM_02622"/>
<sequence length="384" mass="43790">MDIPTLIGIFTGALAVFIPAMAGLFQYRQSIQQRQDNNFRSEIEKLTSNNQEERLAAATNLGTFIIKGNRFYNEAIDILINRTSVELDYNVMGAMVASLRRVEKSEFRTIVQKLLDIDRNFFIRRYPLKKWRDQADKDLQQVENNFKQIEELNTKTPMEVYNTMLQNFKKEMGNKWEVFLQREKDFQELGMHTQAITDFISSFLCIVSKKVAITGLEFNQNSLNNAVMESANLHKCIIKASAFSASQIKATQITETSIFNTVFTFSGLSGSAFRNCPITSSLFDQTNLSSVNFQGSEFHDVFFVGSDLLGANFRGTKGLKVEYFYKARNLDRAIFDKAFAKELQQKLPTIDEKAFSQSVNASSLTNQRVDALFLTLKELKDKGL</sequence>
<evidence type="ECO:0008006" key="4">
    <source>
        <dbReference type="Google" id="ProtNLM"/>
    </source>
</evidence>
<keyword evidence="1" id="KW-0472">Membrane</keyword>
<evidence type="ECO:0000313" key="3">
    <source>
        <dbReference type="Proteomes" id="UP000326354"/>
    </source>
</evidence>
<dbReference type="Proteomes" id="UP000326354">
    <property type="component" value="Chromosome"/>
</dbReference>
<reference evidence="2 3" key="1">
    <citation type="submission" date="2019-08" db="EMBL/GenBank/DDBJ databases">
        <title>Complete genome sequence of Candidatus Uab amorphum.</title>
        <authorList>
            <person name="Shiratori T."/>
            <person name="Suzuki S."/>
            <person name="Kakizawa Y."/>
            <person name="Ishida K."/>
        </authorList>
    </citation>
    <scope>NUCLEOTIDE SEQUENCE [LARGE SCALE GENOMIC DNA]</scope>
    <source>
        <strain evidence="2 3">SRT547</strain>
    </source>
</reference>